<dbReference type="Proteomes" id="UP001629432">
    <property type="component" value="Unassembled WGS sequence"/>
</dbReference>
<evidence type="ECO:0000313" key="3">
    <source>
        <dbReference type="Proteomes" id="UP001629432"/>
    </source>
</evidence>
<gene>
    <name evidence="2" type="ORF">PQQ63_00255</name>
</gene>
<feature type="chain" id="PRO_5046167303" evidence="1">
    <location>
        <begin position="25"/>
        <end position="80"/>
    </location>
</feature>
<dbReference type="EMBL" id="JAQQCF010000001">
    <property type="protein sequence ID" value="MFM0635134.1"/>
    <property type="molecule type" value="Genomic_DNA"/>
</dbReference>
<keyword evidence="3" id="KW-1185">Reference proteome</keyword>
<accession>A0ABW9DKB2</accession>
<evidence type="ECO:0000313" key="2">
    <source>
        <dbReference type="EMBL" id="MFM0635134.1"/>
    </source>
</evidence>
<proteinExistence type="predicted"/>
<evidence type="ECO:0000256" key="1">
    <source>
        <dbReference type="SAM" id="SignalP"/>
    </source>
</evidence>
<keyword evidence="1" id="KW-0732">Signal</keyword>
<organism evidence="2 3">
    <name type="scientific">Paraburkholderia metrosideri</name>
    <dbReference type="NCBI Taxonomy" id="580937"/>
    <lineage>
        <taxon>Bacteria</taxon>
        <taxon>Pseudomonadati</taxon>
        <taxon>Pseudomonadota</taxon>
        <taxon>Betaproteobacteria</taxon>
        <taxon>Burkholderiales</taxon>
        <taxon>Burkholderiaceae</taxon>
        <taxon>Paraburkholderia</taxon>
    </lineage>
</organism>
<comment type="caution">
    <text evidence="2">The sequence shown here is derived from an EMBL/GenBank/DDBJ whole genome shotgun (WGS) entry which is preliminary data.</text>
</comment>
<feature type="signal peptide" evidence="1">
    <location>
        <begin position="1"/>
        <end position="24"/>
    </location>
</feature>
<name>A0ABW9DKB2_9BURK</name>
<protein>
    <submittedName>
        <fullName evidence="2">Uncharacterized protein</fullName>
    </submittedName>
</protein>
<dbReference type="RefSeq" id="WP_408239912.1">
    <property type="nucleotide sequence ID" value="NZ_JAQQCF010000001.1"/>
</dbReference>
<sequence length="80" mass="8153">MNIKRLTMSLLLVSITGFTGLAMAAGGSRGAAYPNDSLAAPGAAPMMGSAGNGRMNMDSCPMMKNGNCPMLSQQHSSSKS</sequence>
<reference evidence="2 3" key="1">
    <citation type="journal article" date="2024" name="Chem. Sci.">
        <title>Discovery of megapolipeptins by genome mining of a Burkholderiales bacteria collection.</title>
        <authorList>
            <person name="Paulo B.S."/>
            <person name="Recchia M.J.J."/>
            <person name="Lee S."/>
            <person name="Fergusson C.H."/>
            <person name="Romanowski S.B."/>
            <person name="Hernandez A."/>
            <person name="Krull N."/>
            <person name="Liu D.Y."/>
            <person name="Cavanagh H."/>
            <person name="Bos A."/>
            <person name="Gray C.A."/>
            <person name="Murphy B.T."/>
            <person name="Linington R.G."/>
            <person name="Eustaquio A.S."/>
        </authorList>
    </citation>
    <scope>NUCLEOTIDE SEQUENCE [LARGE SCALE GENOMIC DNA]</scope>
    <source>
        <strain evidence="2 3">RL17-338-BIC-A</strain>
    </source>
</reference>